<evidence type="ECO:0000313" key="5">
    <source>
        <dbReference type="EMBL" id="SHG60256.1"/>
    </source>
</evidence>
<dbReference type="STRING" id="288992.SAMN04488522_106221"/>
<dbReference type="RefSeq" id="WP_073236309.1">
    <property type="nucleotide sequence ID" value="NZ_FQUQ01000006.1"/>
</dbReference>
<dbReference type="SMART" id="SM00028">
    <property type="entry name" value="TPR"/>
    <property type="match status" value="6"/>
</dbReference>
<keyword evidence="1" id="KW-0677">Repeat</keyword>
<organism evidence="5 6">
    <name type="scientific">Pedobacter caeni</name>
    <dbReference type="NCBI Taxonomy" id="288992"/>
    <lineage>
        <taxon>Bacteria</taxon>
        <taxon>Pseudomonadati</taxon>
        <taxon>Bacteroidota</taxon>
        <taxon>Sphingobacteriia</taxon>
        <taxon>Sphingobacteriales</taxon>
        <taxon>Sphingobacteriaceae</taxon>
        <taxon>Pedobacter</taxon>
    </lineage>
</organism>
<dbReference type="InterPro" id="IPR011990">
    <property type="entry name" value="TPR-like_helical_dom_sf"/>
</dbReference>
<evidence type="ECO:0000256" key="4">
    <source>
        <dbReference type="SAM" id="SignalP"/>
    </source>
</evidence>
<protein>
    <submittedName>
        <fullName evidence="5">Tetratricopeptide repeat-containing protein</fullName>
    </submittedName>
</protein>
<accession>A0A1M5L5K5</accession>
<dbReference type="PANTHER" id="PTHR45586">
    <property type="entry name" value="TPR REPEAT-CONTAINING PROTEIN PA4667"/>
    <property type="match status" value="1"/>
</dbReference>
<evidence type="ECO:0000256" key="2">
    <source>
        <dbReference type="ARBA" id="ARBA00022803"/>
    </source>
</evidence>
<feature type="signal peptide" evidence="4">
    <location>
        <begin position="1"/>
        <end position="20"/>
    </location>
</feature>
<keyword evidence="6" id="KW-1185">Reference proteome</keyword>
<feature type="chain" id="PRO_5012251650" evidence="4">
    <location>
        <begin position="21"/>
        <end position="968"/>
    </location>
</feature>
<feature type="repeat" description="TPR" evidence="3">
    <location>
        <begin position="893"/>
        <end position="926"/>
    </location>
</feature>
<keyword evidence="2 3" id="KW-0802">TPR repeat</keyword>
<dbReference type="InterPro" id="IPR024079">
    <property type="entry name" value="MetalloPept_cat_dom_sf"/>
</dbReference>
<dbReference type="Pfam" id="PF13181">
    <property type="entry name" value="TPR_8"/>
    <property type="match status" value="1"/>
</dbReference>
<evidence type="ECO:0000256" key="1">
    <source>
        <dbReference type="ARBA" id="ARBA00022737"/>
    </source>
</evidence>
<dbReference type="Gene3D" id="1.25.40.10">
    <property type="entry name" value="Tetratricopeptide repeat domain"/>
    <property type="match status" value="4"/>
</dbReference>
<dbReference type="InterPro" id="IPR051012">
    <property type="entry name" value="CellSynth/LPSAsmb/PSIAsmb"/>
</dbReference>
<proteinExistence type="predicted"/>
<name>A0A1M5L5K5_9SPHI</name>
<reference evidence="6" key="1">
    <citation type="submission" date="2016-11" db="EMBL/GenBank/DDBJ databases">
        <authorList>
            <person name="Varghese N."/>
            <person name="Submissions S."/>
        </authorList>
    </citation>
    <scope>NUCLEOTIDE SEQUENCE [LARGE SCALE GENOMIC DNA]</scope>
    <source>
        <strain evidence="6">DSM 16990</strain>
    </source>
</reference>
<keyword evidence="4" id="KW-0732">Signal</keyword>
<dbReference type="GO" id="GO:0008237">
    <property type="term" value="F:metallopeptidase activity"/>
    <property type="evidence" value="ECO:0007669"/>
    <property type="project" value="InterPro"/>
</dbReference>
<dbReference type="InterPro" id="IPR019734">
    <property type="entry name" value="TPR_rpt"/>
</dbReference>
<dbReference type="PANTHER" id="PTHR45586:SF1">
    <property type="entry name" value="LIPOPOLYSACCHARIDE ASSEMBLY PROTEIN B"/>
    <property type="match status" value="1"/>
</dbReference>
<dbReference type="EMBL" id="FQUQ01000006">
    <property type="protein sequence ID" value="SHG60256.1"/>
    <property type="molecule type" value="Genomic_DNA"/>
</dbReference>
<dbReference type="Pfam" id="PF13432">
    <property type="entry name" value="TPR_16"/>
    <property type="match status" value="2"/>
</dbReference>
<dbReference type="OrthoDB" id="8866339at2"/>
<dbReference type="AlphaFoldDB" id="A0A1M5L5K5"/>
<feature type="repeat" description="TPR" evidence="3">
    <location>
        <begin position="148"/>
        <end position="181"/>
    </location>
</feature>
<dbReference type="Proteomes" id="UP000184287">
    <property type="component" value="Unassembled WGS sequence"/>
</dbReference>
<dbReference type="SUPFAM" id="SSF55486">
    <property type="entry name" value="Metalloproteases ('zincins'), catalytic domain"/>
    <property type="match status" value="1"/>
</dbReference>
<gene>
    <name evidence="5" type="ORF">SAMN04488522_106221</name>
</gene>
<evidence type="ECO:0000313" key="6">
    <source>
        <dbReference type="Proteomes" id="UP000184287"/>
    </source>
</evidence>
<evidence type="ECO:0000256" key="3">
    <source>
        <dbReference type="PROSITE-ProRule" id="PRU00339"/>
    </source>
</evidence>
<dbReference type="PROSITE" id="PS50005">
    <property type="entry name" value="TPR"/>
    <property type="match status" value="2"/>
</dbReference>
<dbReference type="SUPFAM" id="SSF48452">
    <property type="entry name" value="TPR-like"/>
    <property type="match status" value="3"/>
</dbReference>
<sequence>MKRINFYLSCLFCLSVSSLAAQTNSPDSARQALKDLTVLKAKVLKEFSTSGKPVEGIERMLALGMWKEASQAIKAHQKPAADYQLLMADYLILTNELKKAEVLVNELRKTQPKNEKAILLKAFLEIQAWRLPQAAILCEQALKNQPSEKLWLMLGRTRLLQKNYKEAMNIAKKVMQDHPKSAGAYLLEADVYFWDQQPDLAVAPLKKSLEIDPYNADARFSYGYAIWRRVDARQLNAMAAQWELALAINPLHFQTHWHWGNGHTNLTYADYAEKDDDVVRKTLEKADEQVRQNKVKEAIETTRAVGKQYPGSVLPLMHRASIYYIAFDMDRKARLDSAEQIFREVLARKKHYGPAHNGLSAVIKSKRIPYLAVYDSISNNLNTTKITDMANFQKVFPDVNYYPGETVKAMAWNQLFTAVVYFPFLSKQDNAFRIPPLHNDLAITMNSPSFRYMTTFDNRQWMDIRGVGSGAAAIEYVERGAFLERNVILHEYVHLFHGRVLTDAENRKIRFLYYQAMKEKRTLDYYSQNNESEYFAQTYPAYFEPVKVHPLDFKSMNTTSDLKSKDPDMYQFLDQLVKKERAYLAGDKKVMASNWSEVYLNLSTKVKQRNPALAAAYIDTALVYDQKYLPAYLDYAQLRIEQKDFKGAEDWIKKAEDIDPKYAPTYSAYAGLSAAKFAANELDQKTAVQQQAEYLKKSFQLEDDNQELARVNMQLREMYKRNGMIPESIETALEYGKSGATVSTYLRDRRDDAVAYAATLQSGLGYKEPVAVLKELVEQKPQNFEYRNLYADALAVNKQYDAAIQTLKEAQRILAASGNARSDYSLRIAAFYAAQGNKAGTEEYLQPFLTGKTPVRDGDKLRYVTLLAVTGHPQEAETIFKGLSGKGEPFYQADYFYTKGKLMAATGNKAEALSSYEQAIGFNPYLFTAYAELIPAYAAAGQQAKANTLKSTLSGLKMKPGPAFENQN</sequence>
<dbReference type="Gene3D" id="3.40.390.10">
    <property type="entry name" value="Collagenase (Catalytic Domain)"/>
    <property type="match status" value="1"/>
</dbReference>